<name>A0A7Z7NRI1_9BURK</name>
<sequence length="158" mass="17624">MTRRHLQGSVTIDSKPTRQTLLRVLTRLQDLIGQAENAVLNDRDKFSIDKAVAALREARELCIEARSFDPPTDVLPQALGGPSPTSDPRNRERMRELCGLAGSQVEAAQLITKHTHRPCSTDAVKSWTCDATSARARVCQDWAVEALEKELRKLRLIP</sequence>
<proteinExistence type="predicted"/>
<dbReference type="AlphaFoldDB" id="A0A7Z7NRI1"/>
<reference evidence="1 2" key="1">
    <citation type="submission" date="2018-01" db="EMBL/GenBank/DDBJ databases">
        <authorList>
            <person name="Clerissi C."/>
        </authorList>
    </citation>
    <scope>NUCLEOTIDE SEQUENCE [LARGE SCALE GENOMIC DNA]</scope>
    <source>
        <strain evidence="1">Cupriavidus taiwanensis STM 6021</strain>
    </source>
</reference>
<evidence type="ECO:0000313" key="1">
    <source>
        <dbReference type="EMBL" id="SPC25730.1"/>
    </source>
</evidence>
<comment type="caution">
    <text evidence="1">The sequence shown here is derived from an EMBL/GenBank/DDBJ whole genome shotgun (WGS) entry which is preliminary data.</text>
</comment>
<evidence type="ECO:0000313" key="2">
    <source>
        <dbReference type="Proteomes" id="UP000257139"/>
    </source>
</evidence>
<protein>
    <submittedName>
        <fullName evidence="1">Uncharacterized protein</fullName>
    </submittedName>
</protein>
<dbReference type="Proteomes" id="UP000257139">
    <property type="component" value="Unassembled WGS sequence"/>
</dbReference>
<gene>
    <name evidence="1" type="ORF">CBM2594_U10231</name>
</gene>
<accession>A0A7Z7NRI1</accession>
<organism evidence="1 2">
    <name type="scientific">Cupriavidus taiwanensis</name>
    <dbReference type="NCBI Taxonomy" id="164546"/>
    <lineage>
        <taxon>Bacteria</taxon>
        <taxon>Pseudomonadati</taxon>
        <taxon>Pseudomonadota</taxon>
        <taxon>Betaproteobacteria</taxon>
        <taxon>Burkholderiales</taxon>
        <taxon>Burkholderiaceae</taxon>
        <taxon>Cupriavidus</taxon>
    </lineage>
</organism>
<dbReference type="EMBL" id="OGUU01000045">
    <property type="protein sequence ID" value="SPC25730.1"/>
    <property type="molecule type" value="Genomic_DNA"/>
</dbReference>